<dbReference type="AlphaFoldDB" id="A0A7W6RIV3"/>
<accession>A0A7W6RIV3</accession>
<evidence type="ECO:0000313" key="1">
    <source>
        <dbReference type="EMBL" id="MBB4273298.1"/>
    </source>
</evidence>
<comment type="caution">
    <text evidence="1">The sequence shown here is derived from an EMBL/GenBank/DDBJ whole genome shotgun (WGS) entry which is preliminary data.</text>
</comment>
<gene>
    <name evidence="1" type="ORF">GGE12_001052</name>
</gene>
<protein>
    <submittedName>
        <fullName evidence="1">Uncharacterized protein</fullName>
    </submittedName>
</protein>
<name>A0A7W6RIV3_9HYPH</name>
<dbReference type="EMBL" id="JACIGM010000002">
    <property type="protein sequence ID" value="MBB4273298.1"/>
    <property type="molecule type" value="Genomic_DNA"/>
</dbReference>
<organism evidence="1 2">
    <name type="scientific">Rhizobium mongolense</name>
    <dbReference type="NCBI Taxonomy" id="57676"/>
    <lineage>
        <taxon>Bacteria</taxon>
        <taxon>Pseudomonadati</taxon>
        <taxon>Pseudomonadota</taxon>
        <taxon>Alphaproteobacteria</taxon>
        <taxon>Hyphomicrobiales</taxon>
        <taxon>Rhizobiaceae</taxon>
        <taxon>Rhizobium/Agrobacterium group</taxon>
        <taxon>Rhizobium</taxon>
    </lineage>
</organism>
<sequence length="245" mass="27843">MTQTEAKGSSVTPRHVLCFLGKKRDLTPLSRAATQAIRDFATGFSVDDDYSQAEPDDRMEQSFAVCWDRVEPKAWNPADEEAVADHQSVLYVLGPGMTQVETVKVSMAALRLVERLIDAEAVAVKGESAGVAHGLCRWRELLRQGAEALKAADLWLNSGLDAWLSRNVRYQLGDTWKVLVFISWGWRKCMCRNRLALKGRLSPRWMRWLTRSRSGGSSRHLRHVMQHFRLIQRTRCMSSSSIHME</sequence>
<reference evidence="1 2" key="1">
    <citation type="submission" date="2020-08" db="EMBL/GenBank/DDBJ databases">
        <title>Genomic Encyclopedia of Type Strains, Phase IV (KMG-V): Genome sequencing to study the core and pangenomes of soil and plant-associated prokaryotes.</title>
        <authorList>
            <person name="Whitman W."/>
        </authorList>
    </citation>
    <scope>NUCLEOTIDE SEQUENCE [LARGE SCALE GENOMIC DNA]</scope>
    <source>
        <strain evidence="1 2">SEMIA 402</strain>
    </source>
</reference>
<dbReference type="Proteomes" id="UP000533641">
    <property type="component" value="Unassembled WGS sequence"/>
</dbReference>
<evidence type="ECO:0000313" key="2">
    <source>
        <dbReference type="Proteomes" id="UP000533641"/>
    </source>
</evidence>
<proteinExistence type="predicted"/>